<evidence type="ECO:0000256" key="7">
    <source>
        <dbReference type="ARBA" id="ARBA00023004"/>
    </source>
</evidence>
<evidence type="ECO:0000259" key="11">
    <source>
        <dbReference type="PROSITE" id="PS50033"/>
    </source>
</evidence>
<evidence type="ECO:0000256" key="10">
    <source>
        <dbReference type="SAM" id="MobiDB-lite"/>
    </source>
</evidence>
<evidence type="ECO:0000256" key="1">
    <source>
        <dbReference type="ARBA" id="ARBA00022485"/>
    </source>
</evidence>
<keyword evidence="1 9" id="KW-0004">4Fe-4S</keyword>
<feature type="binding site" evidence="9">
    <location>
        <position position="607"/>
    </location>
    <ligand>
        <name>[4Fe-4S] cluster</name>
        <dbReference type="ChEBI" id="CHEBI:49883"/>
        <note>ligand shared between dimeric partners</note>
    </ligand>
</feature>
<dbReference type="SUPFAM" id="SSF52540">
    <property type="entry name" value="P-loop containing nucleoside triphosphate hydrolases"/>
    <property type="match status" value="1"/>
</dbReference>
<dbReference type="GeneID" id="70242828"/>
<feature type="region of interest" description="Disordered" evidence="10">
    <location>
        <begin position="47"/>
        <end position="196"/>
    </location>
</feature>
<dbReference type="SMART" id="SM00553">
    <property type="entry name" value="SEP"/>
    <property type="match status" value="1"/>
</dbReference>
<dbReference type="PROSITE" id="PS50033">
    <property type="entry name" value="UBX"/>
    <property type="match status" value="1"/>
</dbReference>
<dbReference type="SMART" id="SM00166">
    <property type="entry name" value="UBX"/>
    <property type="match status" value="1"/>
</dbReference>
<sequence>MASNTSQDDILSQFCYMTGTSPSEARPFLDANHWDVDAAVTEYFADQEEEFLEDMEASGGRRLGSDDPAEQSSSGRSLGQAGDASQSSKGRSGAAKKFATFRDLSSGSGRPDSGNDDDENQDLFAGGEKSGLAVQNPDDIKQKILEKAMRAQPPPSDESKSKASHFTGTARTLGGDDAPSQVIQDPNENRPQRPPRVQRTLHFWADGFSVDDGDLHRSDDPRNAGILEGIRRGRAPLSIMNVQPGQDVDVEIKQHEEKYARPKPKYKPFAGSGQRLGSPTPAIRTSQPEPAVSTPSPSEAPKPEVDESQPTVTLQIRLGDGTRLTSRFNTTHTIGDVYSFVAAASPSSRSRQWVLMTTFPNKELTDKSAVLGELSDFKRGGVVVQKWQTTNSLSVATLLSPTRRVLSGKGGVGKSSVTLQLALALSLQGKSVGILDIDLTGPSIPRLVGKEDEKITQSVRGWIPVDVHPEEPSGSENTTPRGSLRCMSVGFLLRDRGDAVIWRGPKKTAMVRQFLTDVYWGDTDYLLIDTPPGTSDEHISISESLLTMASTSSSSARAQNIPHLAGAVLVTTPQAVATSDVRKEINFCTKTQIPVLGVIENMSGYTCPCCGEVSNLFSRGGGEVMASEMSVPFLGRVPIDVKFGQLVESQKIHGDVESDVDDEMEDANGQQQDLQQGQIESDDRLLVDKYRDCWSLPIFEGFVKDLLGKIESV</sequence>
<dbReference type="Pfam" id="PF00789">
    <property type="entry name" value="UBX"/>
    <property type="match status" value="1"/>
</dbReference>
<dbReference type="InterPro" id="IPR027417">
    <property type="entry name" value="P-loop_NTPase"/>
</dbReference>
<feature type="compositionally biased region" description="Acidic residues" evidence="10">
    <location>
        <begin position="47"/>
        <end position="56"/>
    </location>
</feature>
<evidence type="ECO:0000256" key="3">
    <source>
        <dbReference type="ARBA" id="ARBA00022723"/>
    </source>
</evidence>
<dbReference type="Gene3D" id="3.30.420.210">
    <property type="entry name" value="SEP domain"/>
    <property type="match status" value="1"/>
</dbReference>
<feature type="compositionally biased region" description="Polar residues" evidence="10">
    <location>
        <begin position="70"/>
        <end position="90"/>
    </location>
</feature>
<gene>
    <name evidence="13" type="ORF">BGW36DRAFT_314935</name>
</gene>
<dbReference type="HAMAP" id="MF_02040">
    <property type="entry name" value="Mrp_NBP35"/>
    <property type="match status" value="1"/>
</dbReference>
<dbReference type="FunFam" id="3.40.50.300:FF:001300">
    <property type="entry name" value="Cytosolic Fe-S cluster assembly factor CFD1"/>
    <property type="match status" value="1"/>
</dbReference>
<dbReference type="InterPro" id="IPR019591">
    <property type="entry name" value="Mrp/NBP35_ATP-bd"/>
</dbReference>
<evidence type="ECO:0000256" key="8">
    <source>
        <dbReference type="ARBA" id="ARBA00023014"/>
    </source>
</evidence>
<keyword evidence="8 9" id="KW-0411">Iron-sulfur</keyword>
<feature type="domain" description="UBX" evidence="11">
    <location>
        <begin position="307"/>
        <end position="384"/>
    </location>
</feature>
<feature type="compositionally biased region" description="Basic and acidic residues" evidence="10">
    <location>
        <begin position="138"/>
        <end position="149"/>
    </location>
</feature>
<dbReference type="SUPFAM" id="SSF102848">
    <property type="entry name" value="NSFL1 (p97 ATPase) cofactor p47, SEP domain"/>
    <property type="match status" value="1"/>
</dbReference>
<dbReference type="CDD" id="cd02037">
    <property type="entry name" value="Mrp_NBP35"/>
    <property type="match status" value="1"/>
</dbReference>
<dbReference type="GO" id="GO:0005524">
    <property type="term" value="F:ATP binding"/>
    <property type="evidence" value="ECO:0007669"/>
    <property type="project" value="UniProtKB-KW"/>
</dbReference>
<dbReference type="PROSITE" id="PS51399">
    <property type="entry name" value="SEP"/>
    <property type="match status" value="1"/>
</dbReference>
<dbReference type="InterPro" id="IPR029071">
    <property type="entry name" value="Ubiquitin-like_domsf"/>
</dbReference>
<dbReference type="AlphaFoldDB" id="A0AAD4Q1D5"/>
<comment type="subcellular location">
    <subcellularLocation>
        <location evidence="9">Cytoplasm</location>
    </subcellularLocation>
</comment>
<feature type="binding site" evidence="9">
    <location>
        <position position="610"/>
    </location>
    <ligand>
        <name>[4Fe-4S] cluster</name>
        <dbReference type="ChEBI" id="CHEBI:49883"/>
        <note>ligand shared between dimeric partners</note>
    </ligand>
</feature>
<dbReference type="InterPro" id="IPR033756">
    <property type="entry name" value="YlxH/NBP35"/>
</dbReference>
<dbReference type="InterPro" id="IPR001012">
    <property type="entry name" value="UBX_dom"/>
</dbReference>
<feature type="compositionally biased region" description="Polar residues" evidence="10">
    <location>
        <begin position="283"/>
        <end position="297"/>
    </location>
</feature>
<dbReference type="InterPro" id="IPR009060">
    <property type="entry name" value="UBA-like_sf"/>
</dbReference>
<dbReference type="GO" id="GO:0046872">
    <property type="term" value="F:metal ion binding"/>
    <property type="evidence" value="ECO:0007669"/>
    <property type="project" value="UniProtKB-KW"/>
</dbReference>
<name>A0AAD4Q1D5_9EURO</name>
<reference evidence="13" key="1">
    <citation type="submission" date="2021-12" db="EMBL/GenBank/DDBJ databases">
        <title>Convergent genome expansion in fungi linked to evolution of root-endophyte symbiosis.</title>
        <authorList>
            <consortium name="DOE Joint Genome Institute"/>
            <person name="Ke Y.-H."/>
            <person name="Bonito G."/>
            <person name="Liao H.-L."/>
            <person name="Looney B."/>
            <person name="Rojas-Flechas A."/>
            <person name="Nash J."/>
            <person name="Hameed K."/>
            <person name="Schadt C."/>
            <person name="Martin F."/>
            <person name="Crous P.W."/>
            <person name="Miettinen O."/>
            <person name="Magnuson J.K."/>
            <person name="Labbe J."/>
            <person name="Jacobson D."/>
            <person name="Doktycz M.J."/>
            <person name="Veneault-Fourrey C."/>
            <person name="Kuo A."/>
            <person name="Mondo S."/>
            <person name="Calhoun S."/>
            <person name="Riley R."/>
            <person name="Ohm R."/>
            <person name="LaButti K."/>
            <person name="Andreopoulos B."/>
            <person name="Pangilinan J."/>
            <person name="Nolan M."/>
            <person name="Tritt A."/>
            <person name="Clum A."/>
            <person name="Lipzen A."/>
            <person name="Daum C."/>
            <person name="Barry K."/>
            <person name="Grigoriev I.V."/>
            <person name="Vilgalys R."/>
        </authorList>
    </citation>
    <scope>NUCLEOTIDE SEQUENCE</scope>
    <source>
        <strain evidence="13">PMI_201</strain>
    </source>
</reference>
<dbReference type="HAMAP" id="MF_03039">
    <property type="entry name" value="NUBP2"/>
    <property type="match status" value="1"/>
</dbReference>
<dbReference type="GO" id="GO:0051539">
    <property type="term" value="F:4 iron, 4 sulfur cluster binding"/>
    <property type="evidence" value="ECO:0007669"/>
    <property type="project" value="UniProtKB-UniRule"/>
</dbReference>
<comment type="function">
    <text evidence="9">Component of the cytosolic iron-sulfur (Fe/S) protein assembly (CIA) machinery. Required for maturation of extramitochondrial Fe-S proteins. The NBP35-CFD1 heterotetramer forms a Fe-S scaffold complex, mediating the de novo assembly of an Fe-S cluster and its transfer to target apoproteins.</text>
</comment>
<evidence type="ECO:0000256" key="4">
    <source>
        <dbReference type="ARBA" id="ARBA00022741"/>
    </source>
</evidence>
<evidence type="ECO:0000256" key="2">
    <source>
        <dbReference type="ARBA" id="ARBA00022490"/>
    </source>
</evidence>
<dbReference type="GO" id="GO:0005829">
    <property type="term" value="C:cytosol"/>
    <property type="evidence" value="ECO:0007669"/>
    <property type="project" value="TreeGrafter"/>
</dbReference>
<dbReference type="SUPFAM" id="SSF54236">
    <property type="entry name" value="Ubiquitin-like"/>
    <property type="match status" value="1"/>
</dbReference>
<dbReference type="Pfam" id="PF10609">
    <property type="entry name" value="ParA"/>
    <property type="match status" value="1"/>
</dbReference>
<evidence type="ECO:0000259" key="12">
    <source>
        <dbReference type="PROSITE" id="PS51399"/>
    </source>
</evidence>
<dbReference type="Proteomes" id="UP001201262">
    <property type="component" value="Unassembled WGS sequence"/>
</dbReference>
<keyword evidence="7 9" id="KW-0408">Iron</keyword>
<comment type="caution">
    <text evidence="13">The sequence shown here is derived from an EMBL/GenBank/DDBJ whole genome shotgun (WGS) entry which is preliminary data.</text>
</comment>
<keyword evidence="4 9" id="KW-0547">Nucleotide-binding</keyword>
<evidence type="ECO:0000313" key="13">
    <source>
        <dbReference type="EMBL" id="KAH8702169.1"/>
    </source>
</evidence>
<keyword evidence="3 9" id="KW-0479">Metal-binding</keyword>
<dbReference type="CDD" id="cd01770">
    <property type="entry name" value="UBX_UBXN2"/>
    <property type="match status" value="1"/>
</dbReference>
<keyword evidence="6 9" id="KW-0067">ATP-binding</keyword>
<evidence type="ECO:0000256" key="5">
    <source>
        <dbReference type="ARBA" id="ARBA00022786"/>
    </source>
</evidence>
<proteinExistence type="inferred from homology"/>
<feature type="binding site" evidence="9">
    <location>
        <begin position="408"/>
        <end position="415"/>
    </location>
    <ligand>
        <name>ATP</name>
        <dbReference type="ChEBI" id="CHEBI:30616"/>
    </ligand>
</feature>
<dbReference type="GO" id="GO:0140663">
    <property type="term" value="F:ATP-dependent FeS chaperone activity"/>
    <property type="evidence" value="ECO:0007669"/>
    <property type="project" value="InterPro"/>
</dbReference>
<dbReference type="PANTHER" id="PTHR23264:SF19">
    <property type="entry name" value="CYTOSOLIC FE-S CLUSTER ASSEMBLY FACTOR NUBP2"/>
    <property type="match status" value="1"/>
</dbReference>
<dbReference type="InterPro" id="IPR012989">
    <property type="entry name" value="SEP_domain"/>
</dbReference>
<dbReference type="GO" id="GO:0016787">
    <property type="term" value="F:hydrolase activity"/>
    <property type="evidence" value="ECO:0007669"/>
    <property type="project" value="UniProtKB-KW"/>
</dbReference>
<keyword evidence="5" id="KW-0833">Ubl conjugation pathway</keyword>
<comment type="similarity">
    <text evidence="9">Belongs to the Mrp/NBP35 ATP-binding proteins family. NUBP2/CFD1 subfamily.</text>
</comment>
<dbReference type="Gene3D" id="1.10.8.10">
    <property type="entry name" value="DNA helicase RuvA subunit, C-terminal domain"/>
    <property type="match status" value="1"/>
</dbReference>
<dbReference type="InterPro" id="IPR028600">
    <property type="entry name" value="NUBP2/Cfd1_eukaryotes"/>
</dbReference>
<keyword evidence="14" id="KW-1185">Reference proteome</keyword>
<evidence type="ECO:0000256" key="6">
    <source>
        <dbReference type="ARBA" id="ARBA00022840"/>
    </source>
</evidence>
<protein>
    <submittedName>
        <fullName evidence="13">P-loop containing nucleoside triphosphate hydrolase protein</fullName>
    </submittedName>
</protein>
<dbReference type="CDD" id="cd14348">
    <property type="entry name" value="UBA_p47"/>
    <property type="match status" value="1"/>
</dbReference>
<dbReference type="FunFam" id="3.30.420.210:FF:000002">
    <property type="entry name" value="UBX domain-containing protein 1"/>
    <property type="match status" value="1"/>
</dbReference>
<keyword evidence="13" id="KW-0378">Hydrolase</keyword>
<dbReference type="GO" id="GO:0016226">
    <property type="term" value="P:iron-sulfur cluster assembly"/>
    <property type="evidence" value="ECO:0007669"/>
    <property type="project" value="UniProtKB-UniRule"/>
</dbReference>
<dbReference type="GO" id="GO:0043161">
    <property type="term" value="P:proteasome-mediated ubiquitin-dependent protein catabolic process"/>
    <property type="evidence" value="ECO:0007669"/>
    <property type="project" value="UniProtKB-ARBA"/>
</dbReference>
<evidence type="ECO:0000313" key="14">
    <source>
        <dbReference type="Proteomes" id="UP001201262"/>
    </source>
</evidence>
<keyword evidence="2 9" id="KW-0963">Cytoplasm</keyword>
<dbReference type="Gene3D" id="3.10.20.90">
    <property type="entry name" value="Phosphatidylinositol 3-kinase Catalytic Subunit, Chain A, domain 1"/>
    <property type="match status" value="1"/>
</dbReference>
<dbReference type="FunFam" id="3.10.20.90:FF:000179">
    <property type="entry name" value="Plant UBX domain-containing protein 4"/>
    <property type="match status" value="1"/>
</dbReference>
<feature type="domain" description="SEP" evidence="12">
    <location>
        <begin position="196"/>
        <end position="260"/>
    </location>
</feature>
<dbReference type="PANTHER" id="PTHR23264">
    <property type="entry name" value="NUCLEOTIDE-BINDING PROTEIN NBP35 YEAST -RELATED"/>
    <property type="match status" value="1"/>
</dbReference>
<dbReference type="SUPFAM" id="SSF46934">
    <property type="entry name" value="UBA-like"/>
    <property type="match status" value="1"/>
</dbReference>
<dbReference type="RefSeq" id="XP_046075545.1">
    <property type="nucleotide sequence ID" value="XM_046212541.1"/>
</dbReference>
<feature type="region of interest" description="Disordered" evidence="10">
    <location>
        <begin position="257"/>
        <end position="313"/>
    </location>
</feature>
<dbReference type="Gene3D" id="3.40.50.300">
    <property type="entry name" value="P-loop containing nucleotide triphosphate hydrolases"/>
    <property type="match status" value="1"/>
</dbReference>
<dbReference type="EMBL" id="JAJTJA010000003">
    <property type="protein sequence ID" value="KAH8702169.1"/>
    <property type="molecule type" value="Genomic_DNA"/>
</dbReference>
<organism evidence="13 14">
    <name type="scientific">Talaromyces proteolyticus</name>
    <dbReference type="NCBI Taxonomy" id="1131652"/>
    <lineage>
        <taxon>Eukaryota</taxon>
        <taxon>Fungi</taxon>
        <taxon>Dikarya</taxon>
        <taxon>Ascomycota</taxon>
        <taxon>Pezizomycotina</taxon>
        <taxon>Eurotiomycetes</taxon>
        <taxon>Eurotiomycetidae</taxon>
        <taxon>Eurotiales</taxon>
        <taxon>Trichocomaceae</taxon>
        <taxon>Talaromyces</taxon>
        <taxon>Talaromyces sect. Bacilispori</taxon>
    </lineage>
</organism>
<dbReference type="InterPro" id="IPR036241">
    <property type="entry name" value="NSFL1C_SEP_dom_sf"/>
</dbReference>
<dbReference type="Pfam" id="PF08059">
    <property type="entry name" value="SEP"/>
    <property type="match status" value="1"/>
</dbReference>
<dbReference type="Pfam" id="PF14555">
    <property type="entry name" value="UBA_4"/>
    <property type="match status" value="1"/>
</dbReference>
<accession>A0AAD4Q1D5</accession>
<evidence type="ECO:0000256" key="9">
    <source>
        <dbReference type="HAMAP-Rule" id="MF_03039"/>
    </source>
</evidence>